<keyword evidence="3" id="KW-1185">Reference proteome</keyword>
<evidence type="ECO:0000313" key="3">
    <source>
        <dbReference type="Proteomes" id="UP000256514"/>
    </source>
</evidence>
<reference evidence="2 3" key="1">
    <citation type="submission" date="2018-04" db="EMBL/GenBank/DDBJ databases">
        <title>Novel Campyloabacter and Helicobacter Species and Strains.</title>
        <authorList>
            <person name="Mannion A.J."/>
            <person name="Shen Z."/>
            <person name="Fox J.G."/>
        </authorList>
    </citation>
    <scope>NUCLEOTIDE SEQUENCE [LARGE SCALE GENOMIC DNA]</scope>
    <source>
        <strain evidence="2 3">MIT 12-6600</strain>
    </source>
</reference>
<evidence type="ECO:0000259" key="1">
    <source>
        <dbReference type="Pfam" id="PF13023"/>
    </source>
</evidence>
<dbReference type="EMBL" id="NXLT01000002">
    <property type="protein sequence ID" value="RDU67918.1"/>
    <property type="molecule type" value="Genomic_DNA"/>
</dbReference>
<dbReference type="Proteomes" id="UP000256514">
    <property type="component" value="Unassembled WGS sequence"/>
</dbReference>
<sequence length="403" mass="47346">MENLMPKIPRLSNTLLRKIFVAASIRRWNDQATPVEFVELDKQAHKFVIAYLLARYEEHIRKIKIDWEQLILQFCYEFFERIVLTDIKPPVFHQLAKTHNQELVHFVMQNLQADLEAYEFFPQMEAYLTSHTSNIEKEILKASHYYASKWEFDIIYHFNANMYDVQNIKNTIDKQVEEHYHLAGMQQIVLYEDVRELITMFGQLRFQKRWSQTPRIPATSVLGHTLIVAISAYLLSLDLGCCKQMRINHFLCGLFHDLPEILTRDIISPIKHTVKGLDEFIKNIERQAVNDKILCKVPPNIRDDIEYFTQDEFNNRYKIEHFRYDMQNGADFFAQFNEDKFDPIYGEFLKVCDNLSAFLEAKISIAHGVSSQDLIEGAQGIFQKCADKEIANVDLGAIFRNFA</sequence>
<dbReference type="SUPFAM" id="SSF109604">
    <property type="entry name" value="HD-domain/PDEase-like"/>
    <property type="match status" value="1"/>
</dbReference>
<gene>
    <name evidence="2" type="ORF">CQA54_03080</name>
</gene>
<comment type="caution">
    <text evidence="2">The sequence shown here is derived from an EMBL/GenBank/DDBJ whole genome shotgun (WGS) entry which is preliminary data.</text>
</comment>
<dbReference type="AlphaFoldDB" id="A0A3D8IRJ4"/>
<proteinExistence type="predicted"/>
<feature type="domain" description="HD" evidence="1">
    <location>
        <begin position="202"/>
        <end position="380"/>
    </location>
</feature>
<organism evidence="2 3">
    <name type="scientific">Helicobacter equorum</name>
    <dbReference type="NCBI Taxonomy" id="361872"/>
    <lineage>
        <taxon>Bacteria</taxon>
        <taxon>Pseudomonadati</taxon>
        <taxon>Campylobacterota</taxon>
        <taxon>Epsilonproteobacteria</taxon>
        <taxon>Campylobacterales</taxon>
        <taxon>Helicobacteraceae</taxon>
        <taxon>Helicobacter</taxon>
    </lineage>
</organism>
<evidence type="ECO:0000313" key="2">
    <source>
        <dbReference type="EMBL" id="RDU67918.1"/>
    </source>
</evidence>
<dbReference type="InterPro" id="IPR006674">
    <property type="entry name" value="HD_domain"/>
</dbReference>
<dbReference type="Gene3D" id="1.10.3210.10">
    <property type="entry name" value="Hypothetical protein af1432"/>
    <property type="match status" value="2"/>
</dbReference>
<dbReference type="OrthoDB" id="48898at2"/>
<dbReference type="Pfam" id="PF13023">
    <property type="entry name" value="HD_3"/>
    <property type="match status" value="1"/>
</dbReference>
<accession>A0A3D8IRJ4</accession>
<name>A0A3D8IRJ4_9HELI</name>
<protein>
    <submittedName>
        <fullName evidence="2">Competence protein ComGF</fullName>
    </submittedName>
</protein>